<dbReference type="AlphaFoldDB" id="A0A6P2MTS7"/>
<feature type="domain" description="DUF4365" evidence="1">
    <location>
        <begin position="8"/>
        <end position="140"/>
    </location>
</feature>
<dbReference type="Proteomes" id="UP000494218">
    <property type="component" value="Unassembled WGS sequence"/>
</dbReference>
<evidence type="ECO:0000259" key="1">
    <source>
        <dbReference type="Pfam" id="PF14280"/>
    </source>
</evidence>
<gene>
    <name evidence="2" type="ORF">BLA23254_03899</name>
</gene>
<proteinExistence type="predicted"/>
<dbReference type="EMBL" id="CABVPW010000018">
    <property type="protein sequence ID" value="VWB82629.1"/>
    <property type="molecule type" value="Genomic_DNA"/>
</dbReference>
<evidence type="ECO:0000313" key="2">
    <source>
        <dbReference type="EMBL" id="VWB82629.1"/>
    </source>
</evidence>
<accession>A0A6P2MTS7</accession>
<organism evidence="2 3">
    <name type="scientific">Burkholderia lata (strain ATCC 17760 / DSM 23089 / LMG 22485 / NCIMB 9086 / R18194 / 383)</name>
    <dbReference type="NCBI Taxonomy" id="482957"/>
    <lineage>
        <taxon>Bacteria</taxon>
        <taxon>Pseudomonadati</taxon>
        <taxon>Pseudomonadota</taxon>
        <taxon>Betaproteobacteria</taxon>
        <taxon>Burkholderiales</taxon>
        <taxon>Burkholderiaceae</taxon>
        <taxon>Burkholderia</taxon>
        <taxon>Burkholderia cepacia complex</taxon>
    </lineage>
</organism>
<dbReference type="InterPro" id="IPR025375">
    <property type="entry name" value="DUF4365"/>
</dbReference>
<name>A0A6P2MTS7_BURL3</name>
<sequence>MARYVSTERVGVNAVEHIVLNDLGWIFREQPVVDMGIDAHIELVDGGQPTGKLIAVQIKTGPSHFQENADAYIFRGTLTHLDYWTNHSLPVILVAHLPESNRTHWVYVDVNKVHRAEKSWTISVPKTNVLSRKKKDDLAALFEGSPSQQRMRKLAIDEPLMRHIQRGGKVSVELEDWINKGLSRSNVEVFVHDKDGHETLAHKWLFYHTGRDMKLLAERIFPWSVASLDEEFYEENEEFYDGYDAGWGMNREYGCGSSTPDPDVILPYTNDSGEVDRYRLKLKLSKLGRAYLLVSNYAAGLADK</sequence>
<reference evidence="2 3" key="1">
    <citation type="submission" date="2019-09" db="EMBL/GenBank/DDBJ databases">
        <authorList>
            <person name="Depoorter E."/>
        </authorList>
    </citation>
    <scope>NUCLEOTIDE SEQUENCE [LARGE SCALE GENOMIC DNA]</scope>
    <source>
        <strain evidence="2">LMG 23254</strain>
    </source>
</reference>
<dbReference type="Pfam" id="PF14280">
    <property type="entry name" value="DUF4365"/>
    <property type="match status" value="1"/>
</dbReference>
<dbReference type="RefSeq" id="WP_175032666.1">
    <property type="nucleotide sequence ID" value="NZ_CABVPW010000018.1"/>
</dbReference>
<protein>
    <recommendedName>
        <fullName evidence="1">DUF4365 domain-containing protein</fullName>
    </recommendedName>
</protein>
<evidence type="ECO:0000313" key="3">
    <source>
        <dbReference type="Proteomes" id="UP000494218"/>
    </source>
</evidence>